<evidence type="ECO:0000313" key="1">
    <source>
        <dbReference type="EMBL" id="PIP85594.1"/>
    </source>
</evidence>
<reference evidence="1 2" key="1">
    <citation type="submission" date="2017-09" db="EMBL/GenBank/DDBJ databases">
        <title>Depth-based differentiation of microbial function through sediment-hosted aquifers and enrichment of novel symbionts in the deep terrestrial subsurface.</title>
        <authorList>
            <person name="Probst A.J."/>
            <person name="Ladd B."/>
            <person name="Jarett J.K."/>
            <person name="Geller-Mcgrath D.E."/>
            <person name="Sieber C.M."/>
            <person name="Emerson J.B."/>
            <person name="Anantharaman K."/>
            <person name="Thomas B.C."/>
            <person name="Malmstrom R."/>
            <person name="Stieglmeier M."/>
            <person name="Klingl A."/>
            <person name="Woyke T."/>
            <person name="Ryan C.M."/>
            <person name="Banfield J.F."/>
        </authorList>
    </citation>
    <scope>NUCLEOTIDE SEQUENCE [LARGE SCALE GENOMIC DNA]</scope>
    <source>
        <strain evidence="1">CG22_combo_CG10-13_8_21_14_all_43_12</strain>
    </source>
</reference>
<dbReference type="InterPro" id="IPR011518">
    <property type="entry name" value="Transposase_36"/>
</dbReference>
<evidence type="ECO:0000313" key="2">
    <source>
        <dbReference type="Proteomes" id="UP000231136"/>
    </source>
</evidence>
<dbReference type="EMBL" id="PCTR01000109">
    <property type="protein sequence ID" value="PIP85594.1"/>
    <property type="molecule type" value="Genomic_DNA"/>
</dbReference>
<name>A0A2H0DTX6_9BACT</name>
<dbReference type="Proteomes" id="UP000231136">
    <property type="component" value="Unassembled WGS sequence"/>
</dbReference>
<dbReference type="Pfam" id="PF07592">
    <property type="entry name" value="DDE_Tnp_ISAZ013"/>
    <property type="match status" value="1"/>
</dbReference>
<dbReference type="AlphaFoldDB" id="A0A2H0DTX6"/>
<proteinExistence type="predicted"/>
<gene>
    <name evidence="1" type="ORF">COW83_03440</name>
</gene>
<protein>
    <submittedName>
        <fullName evidence="1">ISAzo13 family transposase</fullName>
    </submittedName>
</protein>
<accession>A0A2H0DTX6</accession>
<dbReference type="NCBIfam" id="NF033519">
    <property type="entry name" value="transpos_ISAzo13"/>
    <property type="match status" value="1"/>
</dbReference>
<sequence length="398" mass="44815">MISAKEKYINMRRILNEKQWRQCLANEALEKGNVALVAHTAGVAINTVRRGIAEVESGDLYTPGDRIRAKGAGPKRIVDTDITLKSDLDKLVEPKGDPMSPILWTTKSLTHLCDALQKLGHSIRPTALSKILHKDGFSLKANKKNIEGVSHPDRDLQFQHIKQTIGKFETSKSPMISIDCKKKELIGNFKNNGKEWQPEGQNRVVNVYDFKNLSDGKAVPYGVYDILQNKGFVNVGVDHDTAVFAGESVRRWWDKIGKTIYPDAREILITSDGGGSNGVRNRLWKITLQQLANETGLSITVTHLPPATSKWNKIEHRLFSFITINWRAKPLTSLETIIELLSHTTTKEGLKVTAMIDQNKYPTKIKVTDKELASLNIIRHQFHGEWNYTIHPQNTVKS</sequence>
<organism evidence="1 2">
    <name type="scientific">Candidatus Collierbacteria bacterium CG22_combo_CG10-13_8_21_14_all_43_12</name>
    <dbReference type="NCBI Taxonomy" id="1974537"/>
    <lineage>
        <taxon>Bacteria</taxon>
        <taxon>Candidatus Collieribacteriota</taxon>
    </lineage>
</organism>
<comment type="caution">
    <text evidence="1">The sequence shown here is derived from an EMBL/GenBank/DDBJ whole genome shotgun (WGS) entry which is preliminary data.</text>
</comment>